<dbReference type="RefSeq" id="WP_338435219.1">
    <property type="nucleotide sequence ID" value="NZ_JAUYVH010000001.1"/>
</dbReference>
<reference evidence="1 2" key="1">
    <citation type="submission" date="2023-08" db="EMBL/GenBank/DDBJ databases">
        <title>Oxalobacteraceae gen .nov., isolated from river sludge outside the plant.</title>
        <authorList>
            <person name="Zhao S.Y."/>
        </authorList>
    </citation>
    <scope>NUCLEOTIDE SEQUENCE [LARGE SCALE GENOMIC DNA]</scope>
    <source>
        <strain evidence="1 2">R-40</strain>
    </source>
</reference>
<keyword evidence="2" id="KW-1185">Reference proteome</keyword>
<sequence length="75" mass="8217">MNTLIAMLISVTLVGSGTGVQSYTIQGFDNLQACRDAQPEVKRQFEQADRERHARGKPLVITTCIEVARGGQQGR</sequence>
<accession>A0ABU1BK11</accession>
<evidence type="ECO:0000313" key="2">
    <source>
        <dbReference type="Proteomes" id="UP001225596"/>
    </source>
</evidence>
<evidence type="ECO:0000313" key="1">
    <source>
        <dbReference type="EMBL" id="MDQ9169342.1"/>
    </source>
</evidence>
<organism evidence="1 2">
    <name type="scientific">Keguizhuia sedimenti</name>
    <dbReference type="NCBI Taxonomy" id="3064264"/>
    <lineage>
        <taxon>Bacteria</taxon>
        <taxon>Pseudomonadati</taxon>
        <taxon>Pseudomonadota</taxon>
        <taxon>Betaproteobacteria</taxon>
        <taxon>Burkholderiales</taxon>
        <taxon>Oxalobacteraceae</taxon>
        <taxon>Keguizhuia</taxon>
    </lineage>
</organism>
<name>A0ABU1BK11_9BURK</name>
<dbReference type="EMBL" id="JAUYVH010000001">
    <property type="protein sequence ID" value="MDQ9169342.1"/>
    <property type="molecule type" value="Genomic_DNA"/>
</dbReference>
<dbReference type="Proteomes" id="UP001225596">
    <property type="component" value="Unassembled WGS sequence"/>
</dbReference>
<comment type="caution">
    <text evidence="1">The sequence shown here is derived from an EMBL/GenBank/DDBJ whole genome shotgun (WGS) entry which is preliminary data.</text>
</comment>
<protein>
    <recommendedName>
        <fullName evidence="3">Secreted protein</fullName>
    </recommendedName>
</protein>
<proteinExistence type="predicted"/>
<evidence type="ECO:0008006" key="3">
    <source>
        <dbReference type="Google" id="ProtNLM"/>
    </source>
</evidence>
<gene>
    <name evidence="1" type="ORF">Q8A64_02840</name>
</gene>